<evidence type="ECO:0000313" key="3">
    <source>
        <dbReference type="Proteomes" id="UP000197032"/>
    </source>
</evidence>
<sequence length="26" mass="3419">MFLYYFYQEVFYLATLISLYYRNAYY</sequence>
<keyword evidence="1" id="KW-0472">Membrane</keyword>
<keyword evidence="1" id="KW-1133">Transmembrane helix</keyword>
<dbReference type="Proteomes" id="UP000197032">
    <property type="component" value="Unassembled WGS sequence"/>
</dbReference>
<dbReference type="AlphaFoldDB" id="A0A1Z5HS64"/>
<accession>A0A1Z5HS64</accession>
<dbReference type="EMBL" id="BDGJ01000073">
    <property type="protein sequence ID" value="GAW92363.1"/>
    <property type="molecule type" value="Genomic_DNA"/>
</dbReference>
<gene>
    <name evidence="2" type="ORF">KKC1_15180</name>
</gene>
<protein>
    <submittedName>
        <fullName evidence="2">Uncharacterized protein</fullName>
    </submittedName>
</protein>
<evidence type="ECO:0000256" key="1">
    <source>
        <dbReference type="SAM" id="Phobius"/>
    </source>
</evidence>
<feature type="transmembrane region" description="Helical" evidence="1">
    <location>
        <begin position="6"/>
        <end position="23"/>
    </location>
</feature>
<keyword evidence="3" id="KW-1185">Reference proteome</keyword>
<keyword evidence="1" id="KW-0812">Transmembrane</keyword>
<organism evidence="2 3">
    <name type="scientific">Calderihabitans maritimus</name>
    <dbReference type="NCBI Taxonomy" id="1246530"/>
    <lineage>
        <taxon>Bacteria</taxon>
        <taxon>Bacillati</taxon>
        <taxon>Bacillota</taxon>
        <taxon>Clostridia</taxon>
        <taxon>Neomoorellales</taxon>
        <taxon>Calderihabitantaceae</taxon>
        <taxon>Calderihabitans</taxon>
    </lineage>
</organism>
<reference evidence="3" key="1">
    <citation type="journal article" date="2017" name="Appl. Environ. Microbiol.">
        <title>Genomic analysis of Calderihabitans maritimus KKC1, a thermophilic hydrogenogenic carboxydotrophic bacterium isolated from marine sediment.</title>
        <authorList>
            <person name="Omae K."/>
            <person name="Yoneda Y."/>
            <person name="Fukuyama Y."/>
            <person name="Yoshida T."/>
            <person name="Sako Y."/>
        </authorList>
    </citation>
    <scope>NUCLEOTIDE SEQUENCE [LARGE SCALE GENOMIC DNA]</scope>
    <source>
        <strain evidence="3">KKC1</strain>
    </source>
</reference>
<comment type="caution">
    <text evidence="2">The sequence shown here is derived from an EMBL/GenBank/DDBJ whole genome shotgun (WGS) entry which is preliminary data.</text>
</comment>
<name>A0A1Z5HS64_9FIRM</name>
<evidence type="ECO:0000313" key="2">
    <source>
        <dbReference type="EMBL" id="GAW92363.1"/>
    </source>
</evidence>
<proteinExistence type="predicted"/>